<keyword evidence="3" id="KW-0804">Transcription</keyword>
<dbReference type="OrthoDB" id="9790639at2"/>
<evidence type="ECO:0000313" key="6">
    <source>
        <dbReference type="Proteomes" id="UP000256388"/>
    </source>
</evidence>
<dbReference type="GO" id="GO:0005829">
    <property type="term" value="C:cytosol"/>
    <property type="evidence" value="ECO:0007669"/>
    <property type="project" value="TreeGrafter"/>
</dbReference>
<dbReference type="InterPro" id="IPR043425">
    <property type="entry name" value="NusG-like"/>
</dbReference>
<evidence type="ECO:0000256" key="3">
    <source>
        <dbReference type="ARBA" id="ARBA00023163"/>
    </source>
</evidence>
<dbReference type="InterPro" id="IPR006645">
    <property type="entry name" value="NGN-like_dom"/>
</dbReference>
<name>A0A347ZU94_9CHLR</name>
<dbReference type="Gene3D" id="3.30.70.940">
    <property type="entry name" value="NusG, N-terminal domain"/>
    <property type="match status" value="1"/>
</dbReference>
<dbReference type="Proteomes" id="UP000256388">
    <property type="component" value="Unassembled WGS sequence"/>
</dbReference>
<keyword evidence="6" id="KW-1185">Reference proteome</keyword>
<dbReference type="InterPro" id="IPR036735">
    <property type="entry name" value="NGN_dom_sf"/>
</dbReference>
<evidence type="ECO:0000313" key="5">
    <source>
        <dbReference type="EMBL" id="REG10541.1"/>
    </source>
</evidence>
<evidence type="ECO:0000256" key="2">
    <source>
        <dbReference type="ARBA" id="ARBA00023015"/>
    </source>
</evidence>
<evidence type="ECO:0000256" key="1">
    <source>
        <dbReference type="ARBA" id="ARBA00022814"/>
    </source>
</evidence>
<organism evidence="5 6">
    <name type="scientific">Pelolinea submarina</name>
    <dbReference type="NCBI Taxonomy" id="913107"/>
    <lineage>
        <taxon>Bacteria</taxon>
        <taxon>Bacillati</taxon>
        <taxon>Chloroflexota</taxon>
        <taxon>Anaerolineae</taxon>
        <taxon>Anaerolineales</taxon>
        <taxon>Anaerolineaceae</taxon>
        <taxon>Pelolinea</taxon>
    </lineage>
</organism>
<dbReference type="Pfam" id="PF02357">
    <property type="entry name" value="NusG"/>
    <property type="match status" value="1"/>
</dbReference>
<feature type="domain" description="NusG-like N-terminal" evidence="4">
    <location>
        <begin position="1"/>
        <end position="98"/>
    </location>
</feature>
<dbReference type="PANTHER" id="PTHR30265:SF7">
    <property type="entry name" value="TRANSCRIPTION ANTITERMINATION PROTEIN RFAH"/>
    <property type="match status" value="1"/>
</dbReference>
<dbReference type="SUPFAM" id="SSF82679">
    <property type="entry name" value="N-utilization substance G protein NusG, N-terminal domain"/>
    <property type="match status" value="1"/>
</dbReference>
<reference evidence="5 6" key="1">
    <citation type="submission" date="2018-08" db="EMBL/GenBank/DDBJ databases">
        <title>Genomic Encyclopedia of Type Strains, Phase IV (KMG-IV): sequencing the most valuable type-strain genomes for metagenomic binning, comparative biology and taxonomic classification.</title>
        <authorList>
            <person name="Goeker M."/>
        </authorList>
    </citation>
    <scope>NUCLEOTIDE SEQUENCE [LARGE SCALE GENOMIC DNA]</scope>
    <source>
        <strain evidence="5 6">DSM 23923</strain>
    </source>
</reference>
<protein>
    <submittedName>
        <fullName evidence="5">Transcriptional antiterminator RfaH</fullName>
    </submittedName>
</protein>
<proteinExistence type="predicted"/>
<dbReference type="GO" id="GO:0006354">
    <property type="term" value="P:DNA-templated transcription elongation"/>
    <property type="evidence" value="ECO:0007669"/>
    <property type="project" value="InterPro"/>
</dbReference>
<keyword evidence="1" id="KW-0889">Transcription antitermination</keyword>
<accession>A0A347ZU94</accession>
<dbReference type="RefSeq" id="WP_116223713.1">
    <property type="nucleotide sequence ID" value="NZ_AP018437.1"/>
</dbReference>
<evidence type="ECO:0000259" key="4">
    <source>
        <dbReference type="SMART" id="SM00738"/>
    </source>
</evidence>
<dbReference type="PANTHER" id="PTHR30265">
    <property type="entry name" value="RHO-INTERACTING TRANSCRIPTION TERMINATION FACTOR NUSG"/>
    <property type="match status" value="1"/>
</dbReference>
<comment type="caution">
    <text evidence="5">The sequence shown here is derived from an EMBL/GenBank/DDBJ whole genome shotgun (WGS) entry which is preliminary data.</text>
</comment>
<dbReference type="GO" id="GO:0031564">
    <property type="term" value="P:transcription antitermination"/>
    <property type="evidence" value="ECO:0007669"/>
    <property type="project" value="UniProtKB-KW"/>
</dbReference>
<dbReference type="CDD" id="cd06091">
    <property type="entry name" value="KOW_NusG"/>
    <property type="match status" value="1"/>
</dbReference>
<dbReference type="AlphaFoldDB" id="A0A347ZU94"/>
<gene>
    <name evidence="5" type="ORF">DFR64_0400</name>
</gene>
<sequence length="170" mass="19440">MNNWILLQTKLRKEDFLYYQIRAREIECFYPKIKVIPINPRARKIRPYFPGYLFVNIDPESVNAAELRWLPGVSGWVRFGEAPASVPDSMIEGIRRHVDALNNGEGVSTVKRMAPGQEVEIIEGPFAGYEAVFDAHLSGDARVRVLLKLLKSQQMPVEMSARLLRIKKQS</sequence>
<keyword evidence="2" id="KW-0805">Transcription regulation</keyword>
<dbReference type="EMBL" id="QUMS01000001">
    <property type="protein sequence ID" value="REG10541.1"/>
    <property type="molecule type" value="Genomic_DNA"/>
</dbReference>
<dbReference type="SMART" id="SM00738">
    <property type="entry name" value="NGN"/>
    <property type="match status" value="1"/>
</dbReference>